<evidence type="ECO:0000313" key="1">
    <source>
        <dbReference type="EMBL" id="XFD39228.1"/>
    </source>
</evidence>
<dbReference type="Proteomes" id="UP001149860">
    <property type="component" value="Chromosome"/>
</dbReference>
<name>A0ACD5DDJ4_9LACO</name>
<dbReference type="EMBL" id="CP168151">
    <property type="protein sequence ID" value="XFD39228.1"/>
    <property type="molecule type" value="Genomic_DNA"/>
</dbReference>
<gene>
    <name evidence="1" type="ORF">O0236_007260</name>
</gene>
<sequence length="134" mass="15521">MDAKAKRIFIREINQIFRMFSVSFQYALPTKSIQDDEWGDDSQSEQPEWQDVYEPLIAVGNSAQANIANQVVQLPGGQTDTYAYEWLSKLDLPTTTKVMYHEQELEIIKIGPYQDQTGIFIYFLRGRGDKHVQK</sequence>
<protein>
    <submittedName>
        <fullName evidence="1">Uncharacterized protein</fullName>
    </submittedName>
</protein>
<organism evidence="1 2">
    <name type="scientific">Lentilactobacillus terminaliae</name>
    <dbReference type="NCBI Taxonomy" id="3003483"/>
    <lineage>
        <taxon>Bacteria</taxon>
        <taxon>Bacillati</taxon>
        <taxon>Bacillota</taxon>
        <taxon>Bacilli</taxon>
        <taxon>Lactobacillales</taxon>
        <taxon>Lactobacillaceae</taxon>
        <taxon>Lentilactobacillus</taxon>
    </lineage>
</organism>
<reference evidence="1" key="1">
    <citation type="submission" date="2024-08" db="EMBL/GenBank/DDBJ databases">
        <title>Lentilactobacillus sp. nov., isolated from tree bark.</title>
        <authorList>
            <person name="Phuengjayaem S."/>
            <person name="Tanasupawat S."/>
        </authorList>
    </citation>
    <scope>NUCLEOTIDE SEQUENCE</scope>
    <source>
        <strain evidence="1">SPB1-3</strain>
    </source>
</reference>
<accession>A0ACD5DDJ4</accession>
<proteinExistence type="predicted"/>
<keyword evidence="2" id="KW-1185">Reference proteome</keyword>
<evidence type="ECO:0000313" key="2">
    <source>
        <dbReference type="Proteomes" id="UP001149860"/>
    </source>
</evidence>